<evidence type="ECO:0000313" key="3">
    <source>
        <dbReference type="Proteomes" id="UP001345013"/>
    </source>
</evidence>
<feature type="compositionally biased region" description="Basic and acidic residues" evidence="1">
    <location>
        <begin position="23"/>
        <end position="36"/>
    </location>
</feature>
<evidence type="ECO:0000256" key="1">
    <source>
        <dbReference type="SAM" id="MobiDB-lite"/>
    </source>
</evidence>
<gene>
    <name evidence="2" type="ORF">LTR24_007029</name>
</gene>
<proteinExistence type="predicted"/>
<name>A0ABR0K498_9EURO</name>
<organism evidence="2 3">
    <name type="scientific">Lithohypha guttulata</name>
    <dbReference type="NCBI Taxonomy" id="1690604"/>
    <lineage>
        <taxon>Eukaryota</taxon>
        <taxon>Fungi</taxon>
        <taxon>Dikarya</taxon>
        <taxon>Ascomycota</taxon>
        <taxon>Pezizomycotina</taxon>
        <taxon>Eurotiomycetes</taxon>
        <taxon>Chaetothyriomycetidae</taxon>
        <taxon>Chaetothyriales</taxon>
        <taxon>Trichomeriaceae</taxon>
        <taxon>Lithohypha</taxon>
    </lineage>
</organism>
<protein>
    <submittedName>
        <fullName evidence="2">Uncharacterized protein</fullName>
    </submittedName>
</protein>
<reference evidence="2 3" key="1">
    <citation type="submission" date="2023-08" db="EMBL/GenBank/DDBJ databases">
        <title>Black Yeasts Isolated from many extreme environments.</title>
        <authorList>
            <person name="Coleine C."/>
            <person name="Stajich J.E."/>
            <person name="Selbmann L."/>
        </authorList>
    </citation>
    <scope>NUCLEOTIDE SEQUENCE [LARGE SCALE GENOMIC DNA]</scope>
    <source>
        <strain evidence="2 3">CCFEE 5885</strain>
    </source>
</reference>
<accession>A0ABR0K498</accession>
<dbReference type="EMBL" id="JAVRRG010000099">
    <property type="protein sequence ID" value="KAK5086176.1"/>
    <property type="molecule type" value="Genomic_DNA"/>
</dbReference>
<keyword evidence="3" id="KW-1185">Reference proteome</keyword>
<comment type="caution">
    <text evidence="2">The sequence shown here is derived from an EMBL/GenBank/DDBJ whole genome shotgun (WGS) entry which is preliminary data.</text>
</comment>
<feature type="region of interest" description="Disordered" evidence="1">
    <location>
        <begin position="23"/>
        <end position="65"/>
    </location>
</feature>
<evidence type="ECO:0000313" key="2">
    <source>
        <dbReference type="EMBL" id="KAK5086176.1"/>
    </source>
</evidence>
<sequence>MGTNGVWLIGWRRRADARLNAEREAAEREAAERQAEEGDEEDDTLYGLPSARERRAKNKKRAVQPTYGGERVVLSDAVQRETLEDVKERLRKVTTADLEKGYYNPLQYFREDAGKADGWF</sequence>
<dbReference type="Proteomes" id="UP001345013">
    <property type="component" value="Unassembled WGS sequence"/>
</dbReference>